<evidence type="ECO:0000313" key="2">
    <source>
        <dbReference type="EMBL" id="CAB4124363.1"/>
    </source>
</evidence>
<gene>
    <name evidence="2" type="ORF">UFOVP49_201</name>
</gene>
<evidence type="ECO:0000256" key="1">
    <source>
        <dbReference type="SAM" id="MobiDB-lite"/>
    </source>
</evidence>
<reference evidence="2" key="1">
    <citation type="submission" date="2020-04" db="EMBL/GenBank/DDBJ databases">
        <authorList>
            <person name="Chiriac C."/>
            <person name="Salcher M."/>
            <person name="Ghai R."/>
            <person name="Kavagutti S V."/>
        </authorList>
    </citation>
    <scope>NUCLEOTIDE SEQUENCE</scope>
</reference>
<proteinExistence type="predicted"/>
<feature type="region of interest" description="Disordered" evidence="1">
    <location>
        <begin position="158"/>
        <end position="186"/>
    </location>
</feature>
<organism evidence="2">
    <name type="scientific">uncultured Caudovirales phage</name>
    <dbReference type="NCBI Taxonomy" id="2100421"/>
    <lineage>
        <taxon>Viruses</taxon>
        <taxon>Duplodnaviria</taxon>
        <taxon>Heunggongvirae</taxon>
        <taxon>Uroviricota</taxon>
        <taxon>Caudoviricetes</taxon>
        <taxon>Peduoviridae</taxon>
        <taxon>Maltschvirus</taxon>
        <taxon>Maltschvirus maltsch</taxon>
    </lineage>
</organism>
<sequence>MMSDFLNYAQDKNALAFKETFEERVAAKVSDVLDGLKSEVAASLFASDKEVSEEVESIDESDVNVLNRHHEKLDNMTDPKKIKSHIANMKTGHLQYLHHFNMGQSGVMEHPVVKHITAELRKRKSLKYNDDKVEHMYSDKEVNEDAVNEASYLNKDASGKTHYSDAGSFHPTDAAKHAKTHGGTVVRDPRSVRGRLVKIK</sequence>
<dbReference type="EMBL" id="LR796178">
    <property type="protein sequence ID" value="CAB4124363.1"/>
    <property type="molecule type" value="Genomic_DNA"/>
</dbReference>
<name>A0A6J5KTN4_9CAUD</name>
<accession>A0A6J5KTN4</accession>
<protein>
    <submittedName>
        <fullName evidence="2">Uncharacterized protein</fullName>
    </submittedName>
</protein>